<gene>
    <name evidence="3" type="ORF">SAMN02746065_13131</name>
</gene>
<dbReference type="PANTHER" id="PTHR33376:SF5">
    <property type="entry name" value="EXTRACYTOPLASMIC SOLUTE RECEPTOR PROTEIN"/>
    <property type="match status" value="1"/>
</dbReference>
<evidence type="ECO:0000256" key="1">
    <source>
        <dbReference type="ARBA" id="ARBA00022729"/>
    </source>
</evidence>
<dbReference type="Gene3D" id="3.40.190.170">
    <property type="entry name" value="Bacterial extracellular solute-binding protein, family 7"/>
    <property type="match status" value="1"/>
</dbReference>
<dbReference type="InterPro" id="IPR018389">
    <property type="entry name" value="DctP_fam"/>
</dbReference>
<keyword evidence="1 2" id="KW-0732">Signal</keyword>
<evidence type="ECO:0000313" key="3">
    <source>
        <dbReference type="EMBL" id="SMD08948.1"/>
    </source>
</evidence>
<evidence type="ECO:0000256" key="2">
    <source>
        <dbReference type="SAM" id="SignalP"/>
    </source>
</evidence>
<dbReference type="NCBIfam" id="NF037995">
    <property type="entry name" value="TRAP_S1"/>
    <property type="match status" value="1"/>
</dbReference>
<name>A0A1W2EIF3_9BACT</name>
<protein>
    <submittedName>
        <fullName evidence="3">TRAP-type C4-dicarboxylate transport system, substrate-binding protein</fullName>
    </submittedName>
</protein>
<dbReference type="Pfam" id="PF03480">
    <property type="entry name" value="DctP"/>
    <property type="match status" value="1"/>
</dbReference>
<dbReference type="RefSeq" id="WP_084071543.1">
    <property type="nucleotide sequence ID" value="NZ_FWXY01000031.1"/>
</dbReference>
<dbReference type="Proteomes" id="UP000192418">
    <property type="component" value="Unassembled WGS sequence"/>
</dbReference>
<keyword evidence="4" id="KW-1185">Reference proteome</keyword>
<proteinExistence type="predicted"/>
<reference evidence="3 4" key="1">
    <citation type="submission" date="2017-04" db="EMBL/GenBank/DDBJ databases">
        <authorList>
            <person name="Afonso C.L."/>
            <person name="Miller P.J."/>
            <person name="Scott M.A."/>
            <person name="Spackman E."/>
            <person name="Goraichik I."/>
            <person name="Dimitrov K.M."/>
            <person name="Suarez D.L."/>
            <person name="Swayne D.E."/>
        </authorList>
    </citation>
    <scope>NUCLEOTIDE SEQUENCE [LARGE SCALE GENOMIC DNA]</scope>
    <source>
        <strain evidence="3 4">DSM 3385</strain>
    </source>
</reference>
<feature type="chain" id="PRO_5012280667" evidence="2">
    <location>
        <begin position="22"/>
        <end position="331"/>
    </location>
</feature>
<evidence type="ECO:0000313" key="4">
    <source>
        <dbReference type="Proteomes" id="UP000192418"/>
    </source>
</evidence>
<dbReference type="PANTHER" id="PTHR33376">
    <property type="match status" value="1"/>
</dbReference>
<feature type="signal peptide" evidence="2">
    <location>
        <begin position="1"/>
        <end position="21"/>
    </location>
</feature>
<organism evidence="3 4">
    <name type="scientific">Desulfocicer vacuolatum DSM 3385</name>
    <dbReference type="NCBI Taxonomy" id="1121400"/>
    <lineage>
        <taxon>Bacteria</taxon>
        <taxon>Pseudomonadati</taxon>
        <taxon>Thermodesulfobacteriota</taxon>
        <taxon>Desulfobacteria</taxon>
        <taxon>Desulfobacterales</taxon>
        <taxon>Desulfobacteraceae</taxon>
        <taxon>Desulfocicer</taxon>
    </lineage>
</organism>
<dbReference type="InterPro" id="IPR038404">
    <property type="entry name" value="TRAP_DctP_sf"/>
</dbReference>
<dbReference type="GO" id="GO:0055085">
    <property type="term" value="P:transmembrane transport"/>
    <property type="evidence" value="ECO:0007669"/>
    <property type="project" value="InterPro"/>
</dbReference>
<dbReference type="STRING" id="1121400.SAMN02746065_13131"/>
<dbReference type="EMBL" id="FWXY01000031">
    <property type="protein sequence ID" value="SMD08948.1"/>
    <property type="molecule type" value="Genomic_DNA"/>
</dbReference>
<accession>A0A1W2EIF3</accession>
<sequence length="331" mass="36528">MKKLFTLAVLMIFAAANTATADSKIFNLKLQSYYGTNMLSAEKAFAAAVAKNSNNSIKIAVYSGGELVPSSQILNAVKTGTIDMGRGMGHHFTESKIGSVESGLPMAWTSADEAQAIYEKYGLKNIIAKEYKELGVKYLGPVWAAPYHFLGKRPITSINTMRSMKVRAVGASAKMLKKVGVNPVNVPVEDIYLSLTTGQIDGVLYGSAFEYKETKFYEGARFFNNTPVLDPIVDTLVINQKVWNEFSAEQQKIVQEAADVLRWSYYKWIAAEDKKTLNELFKNTTTNFSDADLKEMTKAALNVWNDEAGKSPRNKAAIELIKKAAKDSGRL</sequence>
<dbReference type="OrthoDB" id="9769667at2"/>
<dbReference type="AlphaFoldDB" id="A0A1W2EIF3"/>